<feature type="domain" description="Sushi" evidence="7">
    <location>
        <begin position="107"/>
        <end position="171"/>
    </location>
</feature>
<evidence type="ECO:0000256" key="1">
    <source>
        <dbReference type="ARBA" id="ARBA00022729"/>
    </source>
</evidence>
<name>A0A182W7M2_9DIPT</name>
<dbReference type="GO" id="GO:0030414">
    <property type="term" value="F:peptidase inhibitor activity"/>
    <property type="evidence" value="ECO:0007669"/>
    <property type="project" value="InterPro"/>
</dbReference>
<feature type="region of interest" description="Disordered" evidence="5">
    <location>
        <begin position="939"/>
        <end position="975"/>
    </location>
</feature>
<evidence type="ECO:0000256" key="6">
    <source>
        <dbReference type="SAM" id="SignalP"/>
    </source>
</evidence>
<feature type="domain" description="Sushi" evidence="7">
    <location>
        <begin position="173"/>
        <end position="237"/>
    </location>
</feature>
<keyword evidence="1 6" id="KW-0732">Signal</keyword>
<feature type="compositionally biased region" description="Basic and acidic residues" evidence="5">
    <location>
        <begin position="781"/>
        <end position="793"/>
    </location>
</feature>
<feature type="region of interest" description="Disordered" evidence="5">
    <location>
        <begin position="34"/>
        <end position="70"/>
    </location>
</feature>
<dbReference type="PANTHER" id="PTHR45656:SF4">
    <property type="entry name" value="PROTEIN CBR-CLEC-78"/>
    <property type="match status" value="1"/>
</dbReference>
<dbReference type="Pfam" id="PF00095">
    <property type="entry name" value="WAP"/>
    <property type="match status" value="1"/>
</dbReference>
<feature type="domain" description="WAP" evidence="8">
    <location>
        <begin position="60"/>
        <end position="113"/>
    </location>
</feature>
<dbReference type="Gene3D" id="2.10.70.10">
    <property type="entry name" value="Complement Module, domain 1"/>
    <property type="match status" value="11"/>
</dbReference>
<feature type="disulfide bond" evidence="4">
    <location>
        <begin position="388"/>
        <end position="415"/>
    </location>
</feature>
<feature type="domain" description="Sushi" evidence="7">
    <location>
        <begin position="358"/>
        <end position="417"/>
    </location>
</feature>
<dbReference type="PROSITE" id="PS50923">
    <property type="entry name" value="SUSHI"/>
    <property type="match status" value="9"/>
</dbReference>
<dbReference type="FunFam" id="2.10.70.10:FF:000086">
    <property type="entry name" value="Hig-anchoring scaffold protein, isoform A"/>
    <property type="match status" value="1"/>
</dbReference>
<sequence>MLLLKKNLLCWLLLSAILVKTVYCVPTAAVTEADDENDSEWDEDEESSEADDDGRVYKNPRNSPSTECPRDEEQATLLGQKCLRKCSSDEDCKSKKKKCLCDGACGMSCIKPDRECPDLAQPSLGSVTLSGKHFGSRATYTCPHGYHVVGLQSRLCQADGSWAGSEPVCKQNIYCLEPPTIEHARHSALPEQATFDLDSTVQYHCHTGYATAGFPRAKCLAVDGQASWYGPDISCEPRSCGQPPDPAHGWHAGESYTFGGKVTYHCGEGYELVGRAERYCQADGSWTPKELPTCVLVTSVQCPSPENPRNGKAIYTSTSYNSVVSYECRYGYTLVGESSRRCGADKRWTGTLPACKEINCGHPGTLYNGWLENIESGTGLGASIIFRCHPEMLLVGNTSSVCQIDGRWRYPLPQCLAPCVVPSISQGQVIPIEFDIDVNATTVVPTSGSSSKVKHGTVLEVICDEHYEFPFSSLSPPTCNNGTWSVIPRCAPARCKTMPKPPKFGMVLAPKTEHGMRARFKCKDGYNLTAPGGKPIPDPNNYVLICSFGNWTGEMPQCTEVYCQFPGYIPNGKVLLVGNMGLYDYRPYVRKVINNKQIMYECDKGYVIETGPPGATCIGGKWSPTELPICTPGQHPRLRWNRRRRSLDLRRRFHRSNQLKQHYRYLQRKLEEHDAYQQHKLVKRAAAPYRGQIPSKRHYTFEDFQRFRAKRSIEASRNAMLRSAFRTAMVRERRELSDVEKAYSKYYERIKAKYRNYVQNLLGFNKARTMPVHDDIHVQDGRWHSYPESDPVSRNRGMQNGRETEMGQLVGTPAPVPSATRRPRPHKGKQGKARKPKLPPPITVPDINEQSRYRLDFVESGESNRTTDHLNENDIYSNYFPPPLTGRYHTSWQFASEVTPSHRNEGNQYRATQFRGRNRTEPPVDENPFALMEKLQSQIIRRKRDTRDGGSSMEETKRGQKANRKAVNQTDVDSMDPARKVKFKGPCEPLASEPYAQLEIVRPGKDPNETFGPGTIVRVTCTKGYVSNIINPNATAKCVRGRWKPTKPTCSMKPCFVPSTEHGKYYDASVDLTTIDAVRPTTASLTPMEMIENGKMINFQCDHGYNTQGPSNLRCWNGEWAVSSLPECLPAPCVLPPIMHAMYQGGYRAGLTIAHGSSVMIQCESGMGSASSVQMDCALGSLTPETINCGYISSRKSRDDDSSSIIVLDGNNVTSSEDENDGRECGPPGKIHGSLVYKNGEQMDEGSDEGFPSGTEITFDCIASITGEQTTWKIICEDGQWIGRSMNCDDDDPLFHRLPSANGSCMFRNNEPHVVSFYNDLEIREDIVEFPPGTTIISR</sequence>
<dbReference type="CDD" id="cd00033">
    <property type="entry name" value="CCP"/>
    <property type="match status" value="7"/>
</dbReference>
<feature type="compositionally biased region" description="Acidic residues" evidence="5">
    <location>
        <begin position="34"/>
        <end position="52"/>
    </location>
</feature>
<feature type="disulfide bond" evidence="4">
    <location>
        <begin position="1101"/>
        <end position="1128"/>
    </location>
</feature>
<dbReference type="PANTHER" id="PTHR45656">
    <property type="entry name" value="PROTEIN CBR-CLEC-78"/>
    <property type="match status" value="1"/>
</dbReference>
<organism evidence="9 10">
    <name type="scientific">Anopheles minimus</name>
    <dbReference type="NCBI Taxonomy" id="112268"/>
    <lineage>
        <taxon>Eukaryota</taxon>
        <taxon>Metazoa</taxon>
        <taxon>Ecdysozoa</taxon>
        <taxon>Arthropoda</taxon>
        <taxon>Hexapoda</taxon>
        <taxon>Insecta</taxon>
        <taxon>Pterygota</taxon>
        <taxon>Neoptera</taxon>
        <taxon>Endopterygota</taxon>
        <taxon>Diptera</taxon>
        <taxon>Nematocera</taxon>
        <taxon>Culicoidea</taxon>
        <taxon>Culicidae</taxon>
        <taxon>Anophelinae</taxon>
        <taxon>Anopheles</taxon>
    </lineage>
</organism>
<evidence type="ECO:0000256" key="3">
    <source>
        <dbReference type="ARBA" id="ARBA00023157"/>
    </source>
</evidence>
<comment type="caution">
    <text evidence="4">Lacks conserved residue(s) required for the propagation of feature annotation.</text>
</comment>
<feature type="disulfide bond" evidence="4">
    <location>
        <begin position="328"/>
        <end position="355"/>
    </location>
</feature>
<feature type="domain" description="Sushi" evidence="7">
    <location>
        <begin position="300"/>
        <end position="357"/>
    </location>
</feature>
<proteinExistence type="predicted"/>
<evidence type="ECO:0008006" key="11">
    <source>
        <dbReference type="Google" id="ProtNLM"/>
    </source>
</evidence>
<evidence type="ECO:0000256" key="2">
    <source>
        <dbReference type="ARBA" id="ARBA00022737"/>
    </source>
</evidence>
<dbReference type="EnsemblMetazoa" id="AMIN006345-RA">
    <property type="protein sequence ID" value="AMIN006345-PA"/>
    <property type="gene ID" value="AMIN006345"/>
</dbReference>
<accession>A0A182W7M2</accession>
<dbReference type="PROSITE" id="PS51390">
    <property type="entry name" value="WAP"/>
    <property type="match status" value="1"/>
</dbReference>
<dbReference type="SUPFAM" id="SSF57535">
    <property type="entry name" value="Complement control module/SCR domain"/>
    <property type="match status" value="10"/>
</dbReference>
<protein>
    <recommendedName>
        <fullName evidence="11">Sushi, von Willebrand factor type A, EGF and pentraxin domain-containing protein 1</fullName>
    </recommendedName>
</protein>
<reference evidence="9" key="2">
    <citation type="submission" date="2020-05" db="UniProtKB">
        <authorList>
            <consortium name="EnsemblMetazoa"/>
        </authorList>
    </citation>
    <scope>IDENTIFICATION</scope>
    <source>
        <strain evidence="9">MINIMUS1</strain>
    </source>
</reference>
<dbReference type="STRING" id="112268.A0A182W7M2"/>
<evidence type="ECO:0000313" key="9">
    <source>
        <dbReference type="EnsemblMetazoa" id="AMIN006345-PA"/>
    </source>
</evidence>
<feature type="region of interest" description="Disordered" evidence="5">
    <location>
        <begin position="781"/>
        <end position="846"/>
    </location>
</feature>
<feature type="domain" description="Sushi" evidence="7">
    <location>
        <begin position="238"/>
        <end position="296"/>
    </location>
</feature>
<dbReference type="VEuPathDB" id="VectorBase:AMIN006345"/>
<reference evidence="10" key="1">
    <citation type="submission" date="2013-03" db="EMBL/GenBank/DDBJ databases">
        <title>The Genome Sequence of Anopheles minimus MINIMUS1.</title>
        <authorList>
            <consortium name="The Broad Institute Genomics Platform"/>
            <person name="Neafsey D.E."/>
            <person name="Walton C."/>
            <person name="Walker B."/>
            <person name="Young S.K."/>
            <person name="Zeng Q."/>
            <person name="Gargeya S."/>
            <person name="Fitzgerald M."/>
            <person name="Haas B."/>
            <person name="Abouelleil A."/>
            <person name="Allen A.W."/>
            <person name="Alvarado L."/>
            <person name="Arachchi H.M."/>
            <person name="Berlin A.M."/>
            <person name="Chapman S.B."/>
            <person name="Gainer-Dewar J."/>
            <person name="Goldberg J."/>
            <person name="Griggs A."/>
            <person name="Gujja S."/>
            <person name="Hansen M."/>
            <person name="Howarth C."/>
            <person name="Imamovic A."/>
            <person name="Ireland A."/>
            <person name="Larimer J."/>
            <person name="McCowan C."/>
            <person name="Murphy C."/>
            <person name="Pearson M."/>
            <person name="Poon T.W."/>
            <person name="Priest M."/>
            <person name="Roberts A."/>
            <person name="Saif S."/>
            <person name="Shea T."/>
            <person name="Sisk P."/>
            <person name="Sykes S."/>
            <person name="Wortman J."/>
            <person name="Nusbaum C."/>
            <person name="Birren B."/>
        </authorList>
    </citation>
    <scope>NUCLEOTIDE SEQUENCE [LARGE SCALE GENOMIC DNA]</scope>
    <source>
        <strain evidence="10">MINIMUS1</strain>
    </source>
</reference>
<dbReference type="InterPro" id="IPR000436">
    <property type="entry name" value="Sushi_SCR_CCP_dom"/>
</dbReference>
<feature type="disulfide bond" evidence="4">
    <location>
        <begin position="142"/>
        <end position="169"/>
    </location>
</feature>
<feature type="chain" id="PRO_5008141001" description="Sushi, von Willebrand factor type A, EGF and pentraxin domain-containing protein 1" evidence="6">
    <location>
        <begin position="25"/>
        <end position="1339"/>
    </location>
</feature>
<keyword evidence="3 4" id="KW-1015">Disulfide bond</keyword>
<dbReference type="Proteomes" id="UP000075920">
    <property type="component" value="Unassembled WGS sequence"/>
</dbReference>
<feature type="domain" description="Sushi" evidence="7">
    <location>
        <begin position="985"/>
        <end position="1052"/>
    </location>
</feature>
<feature type="domain" description="Sushi" evidence="7">
    <location>
        <begin position="1053"/>
        <end position="1130"/>
    </location>
</feature>
<feature type="compositionally biased region" description="Basic residues" evidence="5">
    <location>
        <begin position="821"/>
        <end position="837"/>
    </location>
</feature>
<evidence type="ECO:0000256" key="5">
    <source>
        <dbReference type="SAM" id="MobiDB-lite"/>
    </source>
</evidence>
<feature type="domain" description="Sushi" evidence="7">
    <location>
        <begin position="561"/>
        <end position="632"/>
    </location>
</feature>
<keyword evidence="2" id="KW-0677">Repeat</keyword>
<evidence type="ECO:0000259" key="7">
    <source>
        <dbReference type="PROSITE" id="PS50923"/>
    </source>
</evidence>
<dbReference type="GO" id="GO:0005576">
    <property type="term" value="C:extracellular region"/>
    <property type="evidence" value="ECO:0007669"/>
    <property type="project" value="InterPro"/>
</dbReference>
<evidence type="ECO:0000256" key="4">
    <source>
        <dbReference type="PROSITE-ProRule" id="PRU00302"/>
    </source>
</evidence>
<keyword evidence="4" id="KW-0768">Sushi</keyword>
<dbReference type="InterPro" id="IPR051277">
    <property type="entry name" value="SEZ6_CSMD_C4BPB_Regulators"/>
</dbReference>
<dbReference type="SMART" id="SM00032">
    <property type="entry name" value="CCP"/>
    <property type="match status" value="12"/>
</dbReference>
<feature type="signal peptide" evidence="6">
    <location>
        <begin position="1"/>
        <end position="24"/>
    </location>
</feature>
<evidence type="ECO:0000259" key="8">
    <source>
        <dbReference type="PROSITE" id="PS51390"/>
    </source>
</evidence>
<dbReference type="Pfam" id="PF00084">
    <property type="entry name" value="Sushi"/>
    <property type="match status" value="7"/>
</dbReference>
<dbReference type="InterPro" id="IPR035976">
    <property type="entry name" value="Sushi/SCR/CCP_sf"/>
</dbReference>
<evidence type="ECO:0000313" key="10">
    <source>
        <dbReference type="Proteomes" id="UP000075920"/>
    </source>
</evidence>
<feature type="domain" description="Sushi" evidence="7">
    <location>
        <begin position="493"/>
        <end position="560"/>
    </location>
</feature>
<dbReference type="InterPro" id="IPR008197">
    <property type="entry name" value="WAP_dom"/>
</dbReference>
<keyword evidence="10" id="KW-1185">Reference proteome</keyword>